<evidence type="ECO:0000313" key="2">
    <source>
        <dbReference type="Proteomes" id="UP000318710"/>
    </source>
</evidence>
<keyword evidence="1" id="KW-0808">Transferase</keyword>
<evidence type="ECO:0000313" key="1">
    <source>
        <dbReference type="EMBL" id="RZO28025.1"/>
    </source>
</evidence>
<dbReference type="EMBL" id="SHBF01000006">
    <property type="protein sequence ID" value="RZO28025.1"/>
    <property type="molecule type" value="Genomic_DNA"/>
</dbReference>
<accession>A0A520N3P5</accession>
<reference evidence="1 2" key="1">
    <citation type="submission" date="2019-02" db="EMBL/GenBank/DDBJ databases">
        <title>Prokaryotic population dynamics and viral predation in marine succession experiment using metagenomics: the confinement effect.</title>
        <authorList>
            <person name="Haro-Moreno J.M."/>
            <person name="Rodriguez-Valera F."/>
            <person name="Lopez-Perez M."/>
        </authorList>
    </citation>
    <scope>NUCLEOTIDE SEQUENCE [LARGE SCALE GENOMIC DNA]</scope>
    <source>
        <strain evidence="1">MED-G160</strain>
    </source>
</reference>
<comment type="caution">
    <text evidence="1">The sequence shown here is derived from an EMBL/GenBank/DDBJ whole genome shotgun (WGS) entry which is preliminary data.</text>
</comment>
<proteinExistence type="predicted"/>
<organism evidence="1 2">
    <name type="scientific">SAR86 cluster bacterium</name>
    <dbReference type="NCBI Taxonomy" id="2030880"/>
    <lineage>
        <taxon>Bacteria</taxon>
        <taxon>Pseudomonadati</taxon>
        <taxon>Pseudomonadota</taxon>
        <taxon>Gammaproteobacteria</taxon>
        <taxon>SAR86 cluster</taxon>
    </lineage>
</organism>
<dbReference type="GO" id="GO:0016301">
    <property type="term" value="F:kinase activity"/>
    <property type="evidence" value="ECO:0007669"/>
    <property type="project" value="UniProtKB-KW"/>
</dbReference>
<dbReference type="AlphaFoldDB" id="A0A520N3P5"/>
<keyword evidence="1" id="KW-0418">Kinase</keyword>
<dbReference type="InterPro" id="IPR036554">
    <property type="entry name" value="GHMP_kinase_C_sf"/>
</dbReference>
<gene>
    <name evidence="1" type="ORF">EVA93_01645</name>
</gene>
<dbReference type="SUPFAM" id="SSF55060">
    <property type="entry name" value="GHMP Kinase, C-terminal domain"/>
    <property type="match status" value="1"/>
</dbReference>
<name>A0A520N3P5_9GAMM</name>
<dbReference type="Gene3D" id="3.30.70.890">
    <property type="entry name" value="GHMP kinase, C-terminal domain"/>
    <property type="match status" value="1"/>
</dbReference>
<dbReference type="Proteomes" id="UP000318710">
    <property type="component" value="Unassembled WGS sequence"/>
</dbReference>
<feature type="non-terminal residue" evidence="1">
    <location>
        <position position="1"/>
    </location>
</feature>
<protein>
    <submittedName>
        <fullName evidence="1">4-(Cytidine 5'-diphospho)-2-C-methyl-D-erythritol kinase</fullName>
    </submittedName>
</protein>
<sequence length="59" mass="6977">DFIFSNNLENKINLSGSGSSLFIYYEEESDIDKIIKKIPRNWRLFFCKPLQYSPICNIN</sequence>